<keyword evidence="1" id="KW-0479">Metal-binding</keyword>
<dbReference type="RefSeq" id="XP_062877657.1">
    <property type="nucleotide sequence ID" value="XM_063021587.1"/>
</dbReference>
<protein>
    <recommendedName>
        <fullName evidence="6">HIT-type domain-containing protein</fullName>
    </recommendedName>
</protein>
<dbReference type="InterPro" id="IPR039723">
    <property type="entry name" value="Vps71/ZNHIT1"/>
</dbReference>
<evidence type="ECO:0000256" key="2">
    <source>
        <dbReference type="ARBA" id="ARBA00022771"/>
    </source>
</evidence>
<sequence length="230" mass="26298">MLVEEIPKTINPNSATIYFLSLINLQARPTQKSAENQSEDSARSEKNRPKVNYNITDLLNAQTQLNYNSGTVNGGTFKSSHQMQLEKLITKRLTELNKESPNPTFELPKMFAYTSIHKTLSAADKKKIRHGNSLAAKKILAARRNFNSYLDEEKNWIWTNTIQGVHFSFAEQNWELASKKRKNYSEPVLKPKVRLCSMCGSRSPYSRCGACGLYSCSVRCRRLHFELRCV</sequence>
<name>A0AAX4HBV9_9ASCO</name>
<organism evidence="7 8">
    <name type="scientific">Australozyma saopauloensis</name>
    <dbReference type="NCBI Taxonomy" id="291208"/>
    <lineage>
        <taxon>Eukaryota</taxon>
        <taxon>Fungi</taxon>
        <taxon>Dikarya</taxon>
        <taxon>Ascomycota</taxon>
        <taxon>Saccharomycotina</taxon>
        <taxon>Pichiomycetes</taxon>
        <taxon>Metschnikowiaceae</taxon>
        <taxon>Australozyma</taxon>
    </lineage>
</organism>
<evidence type="ECO:0000256" key="5">
    <source>
        <dbReference type="SAM" id="MobiDB-lite"/>
    </source>
</evidence>
<evidence type="ECO:0000256" key="4">
    <source>
        <dbReference type="PROSITE-ProRule" id="PRU00453"/>
    </source>
</evidence>
<dbReference type="CDD" id="cd21437">
    <property type="entry name" value="zf-HIT_ZNHIT1_like"/>
    <property type="match status" value="1"/>
</dbReference>
<evidence type="ECO:0000256" key="1">
    <source>
        <dbReference type="ARBA" id="ARBA00022723"/>
    </source>
</evidence>
<dbReference type="KEGG" id="asau:88173650"/>
<dbReference type="AlphaFoldDB" id="A0AAX4HBV9"/>
<evidence type="ECO:0000313" key="7">
    <source>
        <dbReference type="EMBL" id="WPK25275.1"/>
    </source>
</evidence>
<dbReference type="Proteomes" id="UP001338582">
    <property type="component" value="Chromosome 3"/>
</dbReference>
<evidence type="ECO:0000256" key="3">
    <source>
        <dbReference type="ARBA" id="ARBA00022833"/>
    </source>
</evidence>
<dbReference type="GO" id="GO:0008270">
    <property type="term" value="F:zinc ion binding"/>
    <property type="evidence" value="ECO:0007669"/>
    <property type="project" value="UniProtKB-UniRule"/>
</dbReference>
<gene>
    <name evidence="7" type="ORF">PUMCH_002586</name>
</gene>
<evidence type="ECO:0000313" key="8">
    <source>
        <dbReference type="Proteomes" id="UP001338582"/>
    </source>
</evidence>
<feature type="domain" description="HIT-type" evidence="6">
    <location>
        <begin position="196"/>
        <end position="229"/>
    </location>
</feature>
<keyword evidence="8" id="KW-1185">Reference proteome</keyword>
<keyword evidence="2 4" id="KW-0863">Zinc-finger</keyword>
<dbReference type="GeneID" id="88173650"/>
<dbReference type="PANTHER" id="PTHR13093">
    <property type="entry name" value="ZINC FINGER HIT DOMAIN CONTAINING PROTEIN 1"/>
    <property type="match status" value="1"/>
</dbReference>
<feature type="region of interest" description="Disordered" evidence="5">
    <location>
        <begin position="29"/>
        <end position="50"/>
    </location>
</feature>
<accession>A0AAX4HBV9</accession>
<dbReference type="PROSITE" id="PS51083">
    <property type="entry name" value="ZF_HIT"/>
    <property type="match status" value="1"/>
</dbReference>
<dbReference type="EMBL" id="CP138896">
    <property type="protein sequence ID" value="WPK25275.1"/>
    <property type="molecule type" value="Genomic_DNA"/>
</dbReference>
<dbReference type="GO" id="GO:0006338">
    <property type="term" value="P:chromatin remodeling"/>
    <property type="evidence" value="ECO:0007669"/>
    <property type="project" value="InterPro"/>
</dbReference>
<keyword evidence="3" id="KW-0862">Zinc</keyword>
<proteinExistence type="predicted"/>
<dbReference type="GO" id="GO:0005634">
    <property type="term" value="C:nucleus"/>
    <property type="evidence" value="ECO:0007669"/>
    <property type="project" value="UniProtKB-ARBA"/>
</dbReference>
<evidence type="ECO:0000259" key="6">
    <source>
        <dbReference type="PROSITE" id="PS51083"/>
    </source>
</evidence>
<dbReference type="InterPro" id="IPR007529">
    <property type="entry name" value="Znf_HIT"/>
</dbReference>
<reference evidence="7 8" key="1">
    <citation type="submission" date="2023-10" db="EMBL/GenBank/DDBJ databases">
        <title>Draft Genome Sequence of Candida saopaulonensis from a very Premature Infant with Sepsis.</title>
        <authorList>
            <person name="Ning Y."/>
            <person name="Dai R."/>
            <person name="Xiao M."/>
            <person name="Xu Y."/>
            <person name="Yan Q."/>
            <person name="Zhang L."/>
        </authorList>
    </citation>
    <scope>NUCLEOTIDE SEQUENCE [LARGE SCALE GENOMIC DNA]</scope>
    <source>
        <strain evidence="7 8">19XY460</strain>
    </source>
</reference>